<comment type="similarity">
    <text evidence="1">Belongs to the phD/YefM antitoxin family.</text>
</comment>
<dbReference type="OrthoDB" id="3378334at2"/>
<keyword evidence="3" id="KW-1185">Reference proteome</keyword>
<reference evidence="2 3" key="1">
    <citation type="journal article" date="2009" name="Stand. Genomic Sci.">
        <title>Complete genome sequence of Jonesia denitrificans type strain (Prevot 55134).</title>
        <authorList>
            <person name="Pukall R."/>
            <person name="Gehrich-Schroter G."/>
            <person name="Lapidus A."/>
            <person name="Nolan M."/>
            <person name="Glavina Del Rio T."/>
            <person name="Lucas S."/>
            <person name="Chen F."/>
            <person name="Tice H."/>
            <person name="Pitluck S."/>
            <person name="Cheng J.F."/>
            <person name="Copeland A."/>
            <person name="Saunders E."/>
            <person name="Brettin T."/>
            <person name="Detter J.C."/>
            <person name="Bruce D."/>
            <person name="Goodwin L."/>
            <person name="Pati A."/>
            <person name="Ivanova N."/>
            <person name="Mavromatis K."/>
            <person name="Ovchinnikova G."/>
            <person name="Chen A."/>
            <person name="Palaniappan K."/>
            <person name="Land M."/>
            <person name="Hauser L."/>
            <person name="Chang Y.J."/>
            <person name="Jeffries C.D."/>
            <person name="Chain P."/>
            <person name="Goker M."/>
            <person name="Bristow J."/>
            <person name="Eisen J.A."/>
            <person name="Markowitz V."/>
            <person name="Hugenholtz P."/>
            <person name="Kyrpides N.C."/>
            <person name="Klenk H.P."/>
            <person name="Han C."/>
        </authorList>
    </citation>
    <scope>NUCLEOTIDE SEQUENCE [LARGE SCALE GENOMIC DNA]</scope>
    <source>
        <strain evidence="3">ATCC 14870 / DSM 20603 / BCRC 15368 / CIP 55.134 / JCM 11481 / NBRC 15587 / NCTC 10816 / Prevot 55134</strain>
    </source>
</reference>
<dbReference type="STRING" id="471856.Jden_0761"/>
<dbReference type="eggNOG" id="ENOG5033UW1">
    <property type="taxonomic scope" value="Bacteria"/>
</dbReference>
<dbReference type="NCBIfam" id="TIGR01552">
    <property type="entry name" value="phd_fam"/>
    <property type="match status" value="1"/>
</dbReference>
<accession>C7R1V6</accession>
<dbReference type="EMBL" id="CP001706">
    <property type="protein sequence ID" value="ACV08424.1"/>
    <property type="molecule type" value="Genomic_DNA"/>
</dbReference>
<protein>
    <submittedName>
        <fullName evidence="2">Prevent-host-death family protein</fullName>
    </submittedName>
</protein>
<evidence type="ECO:0000313" key="2">
    <source>
        <dbReference type="EMBL" id="ACV08424.1"/>
    </source>
</evidence>
<name>C7R1V6_JONDD</name>
<dbReference type="InterPro" id="IPR036165">
    <property type="entry name" value="YefM-like_sf"/>
</dbReference>
<dbReference type="RefSeq" id="WP_015771052.1">
    <property type="nucleotide sequence ID" value="NC_013174.1"/>
</dbReference>
<dbReference type="Proteomes" id="UP000000628">
    <property type="component" value="Chromosome"/>
</dbReference>
<evidence type="ECO:0000256" key="1">
    <source>
        <dbReference type="ARBA" id="ARBA00009981"/>
    </source>
</evidence>
<dbReference type="Gene3D" id="3.40.1620.10">
    <property type="entry name" value="YefM-like domain"/>
    <property type="match status" value="1"/>
</dbReference>
<dbReference type="KEGG" id="jde:Jden_0761"/>
<evidence type="ECO:0000313" key="3">
    <source>
        <dbReference type="Proteomes" id="UP000000628"/>
    </source>
</evidence>
<dbReference type="HOGENOM" id="CLU_136814_1_0_11"/>
<gene>
    <name evidence="2" type="ordered locus">Jden_0761</name>
</gene>
<proteinExistence type="inferred from homology"/>
<dbReference type="AlphaFoldDB" id="C7R1V6"/>
<dbReference type="SUPFAM" id="SSF143120">
    <property type="entry name" value="YefM-like"/>
    <property type="match status" value="1"/>
</dbReference>
<organism evidence="2 3">
    <name type="scientific">Jonesia denitrificans (strain ATCC 14870 / DSM 20603 / BCRC 15368 / CIP 55.134 / JCM 11481 / NBRC 15587 / NCTC 10816 / Prevot 55134)</name>
    <name type="common">Listeria denitrificans</name>
    <dbReference type="NCBI Taxonomy" id="471856"/>
    <lineage>
        <taxon>Bacteria</taxon>
        <taxon>Bacillati</taxon>
        <taxon>Actinomycetota</taxon>
        <taxon>Actinomycetes</taxon>
        <taxon>Micrococcales</taxon>
        <taxon>Jonesiaceae</taxon>
        <taxon>Jonesia</taxon>
    </lineage>
</organism>
<sequence length="150" mass="16672">MSITRERPVFASSELSRNAAEVFAEAESQPVTVTRRGGESLVLMTKVEADEKSELLNFAAQLIAVITDDRGTLVERMMVQFPWIYALNETERQQCVQELIHAARASFSTGQPHLVAMEFISWRETAANYAAGIAPQATEWLDASNELGRP</sequence>